<accession>A0ABX2N9X3</accession>
<sequence length="302" mass="34846">MKKKKSILSVIPKALVFGIIVGIGFYFLAPRLGLKSYRAQAKILTTDTKNIEKDDKTAYTYAETVNSDAIKNKVIENLKLNLNPAELDEKMDIDTVSNTHIININVKDSVKLRAEDIADEYADLTVSVINQLYNANAKVLDYAYQNGSLLKPSAEMTTRVGLAAFVTYFILSSLRIFLSNSRIEDEIIDDNRKVIRKVVFEEDNDNEKAKDYEDKEEIEENKDNEEFVVYEEVEEDKEDEKTKESVKIDEFNKVEEDYGYRYKNTKEDKEENVETREIFINDGKKYMIISDIPKYEDGDLDV</sequence>
<keyword evidence="1" id="KW-0812">Transmembrane</keyword>
<evidence type="ECO:0000256" key="1">
    <source>
        <dbReference type="SAM" id="Phobius"/>
    </source>
</evidence>
<evidence type="ECO:0000313" key="3">
    <source>
        <dbReference type="Proteomes" id="UP000540919"/>
    </source>
</evidence>
<keyword evidence="3" id="KW-1185">Reference proteome</keyword>
<comment type="caution">
    <text evidence="2">The sequence shown here is derived from an EMBL/GenBank/DDBJ whole genome shotgun (WGS) entry which is preliminary data.</text>
</comment>
<feature type="transmembrane region" description="Helical" evidence="1">
    <location>
        <begin position="7"/>
        <end position="29"/>
    </location>
</feature>
<dbReference type="Proteomes" id="UP000540919">
    <property type="component" value="Unassembled WGS sequence"/>
</dbReference>
<name>A0ABX2N9X3_9FIRM</name>
<keyword evidence="1" id="KW-1133">Transmembrane helix</keyword>
<protein>
    <submittedName>
        <fullName evidence="2">Capsular biosynthesis protein</fullName>
    </submittedName>
</protein>
<dbReference type="RefSeq" id="WP_176269709.1">
    <property type="nucleotide sequence ID" value="NZ_JABVBA010000005.1"/>
</dbReference>
<organism evidence="2 3">
    <name type="scientific">Anaerococcus faecalis</name>
    <dbReference type="NCBI Taxonomy" id="2742993"/>
    <lineage>
        <taxon>Bacteria</taxon>
        <taxon>Bacillati</taxon>
        <taxon>Bacillota</taxon>
        <taxon>Tissierellia</taxon>
        <taxon>Tissierellales</taxon>
        <taxon>Peptoniphilaceae</taxon>
        <taxon>Anaerococcus</taxon>
    </lineage>
</organism>
<evidence type="ECO:0000313" key="2">
    <source>
        <dbReference type="EMBL" id="NVF11490.1"/>
    </source>
</evidence>
<dbReference type="EMBL" id="JABVBA010000005">
    <property type="protein sequence ID" value="NVF11490.1"/>
    <property type="molecule type" value="Genomic_DNA"/>
</dbReference>
<gene>
    <name evidence="2" type="ORF">HV819_05775</name>
</gene>
<proteinExistence type="predicted"/>
<keyword evidence="1" id="KW-0472">Membrane</keyword>
<reference evidence="2 3" key="1">
    <citation type="submission" date="2020-06" db="EMBL/GenBank/DDBJ databases">
        <title>Anaerococcus sp. nov., isolated form swine feces.</title>
        <authorList>
            <person name="Yu S."/>
        </authorList>
    </citation>
    <scope>NUCLEOTIDE SEQUENCE [LARGE SCALE GENOMIC DNA]</scope>
    <source>
        <strain evidence="2 3">AGMB00486</strain>
    </source>
</reference>